<dbReference type="InterPro" id="IPR036322">
    <property type="entry name" value="WD40_repeat_dom_sf"/>
</dbReference>
<dbReference type="Proteomes" id="UP001374579">
    <property type="component" value="Unassembled WGS sequence"/>
</dbReference>
<name>A0AAN9BYE1_9CAEN</name>
<reference evidence="9 10" key="1">
    <citation type="submission" date="2024-02" db="EMBL/GenBank/DDBJ databases">
        <title>Chromosome-scale genome assembly of the rough periwinkle Littorina saxatilis.</title>
        <authorList>
            <person name="De Jode A."/>
            <person name="Faria R."/>
            <person name="Formenti G."/>
            <person name="Sims Y."/>
            <person name="Smith T.P."/>
            <person name="Tracey A."/>
            <person name="Wood J.M.D."/>
            <person name="Zagrodzka Z.B."/>
            <person name="Johannesson K."/>
            <person name="Butlin R.K."/>
            <person name="Leder E.H."/>
        </authorList>
    </citation>
    <scope>NUCLEOTIDE SEQUENCE [LARGE SCALE GENOMIC DNA]</scope>
    <source>
        <strain evidence="9">Snail1</strain>
        <tissue evidence="9">Muscle</tissue>
    </source>
</reference>
<comment type="similarity">
    <text evidence="5">Belongs to the DPH7 family.</text>
</comment>
<dbReference type="PROSITE" id="PS50082">
    <property type="entry name" value="WD_REPEATS_2"/>
    <property type="match status" value="1"/>
</dbReference>
<comment type="pathway">
    <text evidence="1">Protein modification; peptidyl-diphthamide biosynthesis.</text>
</comment>
<dbReference type="PANTHER" id="PTHR46042:SF1">
    <property type="entry name" value="DIPHTHINE METHYLTRANSFERASE"/>
    <property type="match status" value="1"/>
</dbReference>
<evidence type="ECO:0000256" key="2">
    <source>
        <dbReference type="ARBA" id="ARBA00022574"/>
    </source>
</evidence>
<protein>
    <recommendedName>
        <fullName evidence="6">methylated diphthine methylhydrolase</fullName>
        <ecNumber evidence="6">3.1.1.97</ecNumber>
    </recommendedName>
</protein>
<sequence length="372" mass="41241">METSPSALQVIDTQLCADSAEWCPLEGLQDVLLCGTYQLLESEESAPSDQVRVGQLQVYHLNNSDSKPILSKSHGIDMPGILDIKWARQRMDTAAVCGLVNAKGELQLWKIGERGTGETEGESETQKVTPECLKTVEIAPDCIGLSLDWSAPFGGSSARVVTSDSKGRVSVFDVTSDVTMTSQWHAHDFEAWICAFDQWNTDILYSGSDDCKLKVWDLRVGETPVSTNSRFTMGVCSMQSSPLRENLLAVGSYDENLSVFDTRKMRQPISTTPLGGGVWRVKWDPFSGHNILTASMHNGFHIVDCSKQDAEPLPVLAHYTNHTSLAYGVDWCRLKTQGENTNTDHGDENMEHCLLASCSFYDHSLQVWQWPE</sequence>
<dbReference type="EC" id="3.1.1.97" evidence="6"/>
<comment type="caution">
    <text evidence="9">The sequence shown here is derived from an EMBL/GenBank/DDBJ whole genome shotgun (WGS) entry which is preliminary data.</text>
</comment>
<keyword evidence="10" id="KW-1185">Reference proteome</keyword>
<feature type="repeat" description="WD" evidence="8">
    <location>
        <begin position="200"/>
        <end position="226"/>
    </location>
</feature>
<comment type="catalytic activity">
    <reaction evidence="7">
        <text>diphthine methyl ester-[translation elongation factor 2] + H2O = diphthine-[translation elongation factor 2] + methanol + H(+)</text>
        <dbReference type="Rhea" id="RHEA:42656"/>
        <dbReference type="Rhea" id="RHEA-COMP:10172"/>
        <dbReference type="Rhea" id="RHEA-COMP:10173"/>
        <dbReference type="ChEBI" id="CHEBI:15377"/>
        <dbReference type="ChEBI" id="CHEBI:15378"/>
        <dbReference type="ChEBI" id="CHEBI:17790"/>
        <dbReference type="ChEBI" id="CHEBI:79005"/>
        <dbReference type="ChEBI" id="CHEBI:82696"/>
        <dbReference type="EC" id="3.1.1.97"/>
    </reaction>
</comment>
<keyword evidence="2 8" id="KW-0853">WD repeat</keyword>
<dbReference type="AlphaFoldDB" id="A0AAN9BYE1"/>
<organism evidence="9 10">
    <name type="scientific">Littorina saxatilis</name>
    <dbReference type="NCBI Taxonomy" id="31220"/>
    <lineage>
        <taxon>Eukaryota</taxon>
        <taxon>Metazoa</taxon>
        <taxon>Spiralia</taxon>
        <taxon>Lophotrochozoa</taxon>
        <taxon>Mollusca</taxon>
        <taxon>Gastropoda</taxon>
        <taxon>Caenogastropoda</taxon>
        <taxon>Littorinimorpha</taxon>
        <taxon>Littorinoidea</taxon>
        <taxon>Littorinidae</taxon>
        <taxon>Littorina</taxon>
    </lineage>
</organism>
<dbReference type="GO" id="GO:0017183">
    <property type="term" value="P:protein histidyl modification to diphthamide"/>
    <property type="evidence" value="ECO:0007669"/>
    <property type="project" value="TreeGrafter"/>
</dbReference>
<dbReference type="SMART" id="SM00320">
    <property type="entry name" value="WD40"/>
    <property type="match status" value="5"/>
</dbReference>
<dbReference type="InterPro" id="IPR001680">
    <property type="entry name" value="WD40_rpt"/>
</dbReference>
<dbReference type="PANTHER" id="PTHR46042">
    <property type="entry name" value="DIPHTHINE METHYLTRANSFERASE"/>
    <property type="match status" value="1"/>
</dbReference>
<evidence type="ECO:0000256" key="5">
    <source>
        <dbReference type="ARBA" id="ARBA00038092"/>
    </source>
</evidence>
<dbReference type="GO" id="GO:0005737">
    <property type="term" value="C:cytoplasm"/>
    <property type="evidence" value="ECO:0007669"/>
    <property type="project" value="TreeGrafter"/>
</dbReference>
<dbReference type="EMBL" id="JBAMIC010000002">
    <property type="protein sequence ID" value="KAK7113565.1"/>
    <property type="molecule type" value="Genomic_DNA"/>
</dbReference>
<gene>
    <name evidence="9" type="ORF">V1264_012831</name>
</gene>
<keyword evidence="3" id="KW-0677">Repeat</keyword>
<evidence type="ECO:0000313" key="10">
    <source>
        <dbReference type="Proteomes" id="UP001374579"/>
    </source>
</evidence>
<evidence type="ECO:0000256" key="7">
    <source>
        <dbReference type="ARBA" id="ARBA00047551"/>
    </source>
</evidence>
<evidence type="ECO:0000256" key="6">
    <source>
        <dbReference type="ARBA" id="ARBA00039131"/>
    </source>
</evidence>
<evidence type="ECO:0000256" key="1">
    <source>
        <dbReference type="ARBA" id="ARBA00005156"/>
    </source>
</evidence>
<dbReference type="InterPro" id="IPR015943">
    <property type="entry name" value="WD40/YVTN_repeat-like_dom_sf"/>
</dbReference>
<evidence type="ECO:0000256" key="3">
    <source>
        <dbReference type="ARBA" id="ARBA00022737"/>
    </source>
</evidence>
<proteinExistence type="inferred from homology"/>
<dbReference type="SUPFAM" id="SSF50978">
    <property type="entry name" value="WD40 repeat-like"/>
    <property type="match status" value="1"/>
</dbReference>
<dbReference type="GO" id="GO:0061685">
    <property type="term" value="F:diphthine methylesterase activity"/>
    <property type="evidence" value="ECO:0007669"/>
    <property type="project" value="UniProtKB-EC"/>
</dbReference>
<dbReference type="InterPro" id="IPR052415">
    <property type="entry name" value="Diphthine_MTase"/>
</dbReference>
<keyword evidence="4" id="KW-0378">Hydrolase</keyword>
<evidence type="ECO:0000313" key="9">
    <source>
        <dbReference type="EMBL" id="KAK7113565.1"/>
    </source>
</evidence>
<evidence type="ECO:0000256" key="4">
    <source>
        <dbReference type="ARBA" id="ARBA00022801"/>
    </source>
</evidence>
<dbReference type="Gene3D" id="2.130.10.10">
    <property type="entry name" value="YVTN repeat-like/Quinoprotein amine dehydrogenase"/>
    <property type="match status" value="1"/>
</dbReference>
<evidence type="ECO:0000256" key="8">
    <source>
        <dbReference type="PROSITE-ProRule" id="PRU00221"/>
    </source>
</evidence>
<accession>A0AAN9BYE1</accession>